<sequence length="22" mass="2176">MAPGAPGTRTKVAQKCSSGEVT</sequence>
<proteinExistence type="predicted"/>
<evidence type="ECO:0000313" key="2">
    <source>
        <dbReference type="EMBL" id="JAH52381.1"/>
    </source>
</evidence>
<name>A0A0E9TFL3_ANGAN</name>
<reference evidence="2" key="2">
    <citation type="journal article" date="2015" name="Fish Shellfish Immunol.">
        <title>Early steps in the European eel (Anguilla anguilla)-Vibrio vulnificus interaction in the gills: Role of the RtxA13 toxin.</title>
        <authorList>
            <person name="Callol A."/>
            <person name="Pajuelo D."/>
            <person name="Ebbesson L."/>
            <person name="Teles M."/>
            <person name="MacKenzie S."/>
            <person name="Amaro C."/>
        </authorList>
    </citation>
    <scope>NUCLEOTIDE SEQUENCE</scope>
</reference>
<protein>
    <submittedName>
        <fullName evidence="2">Uncharacterized protein</fullName>
    </submittedName>
</protein>
<reference evidence="2" key="1">
    <citation type="submission" date="2014-11" db="EMBL/GenBank/DDBJ databases">
        <authorList>
            <person name="Amaro Gonzalez C."/>
        </authorList>
    </citation>
    <scope>NUCLEOTIDE SEQUENCE</scope>
</reference>
<dbReference type="EMBL" id="GBXM01056196">
    <property type="protein sequence ID" value="JAH52381.1"/>
    <property type="molecule type" value="Transcribed_RNA"/>
</dbReference>
<dbReference type="AlphaFoldDB" id="A0A0E9TFL3"/>
<feature type="region of interest" description="Disordered" evidence="1">
    <location>
        <begin position="1"/>
        <end position="22"/>
    </location>
</feature>
<organism evidence="2">
    <name type="scientific">Anguilla anguilla</name>
    <name type="common">European freshwater eel</name>
    <name type="synonym">Muraena anguilla</name>
    <dbReference type="NCBI Taxonomy" id="7936"/>
    <lineage>
        <taxon>Eukaryota</taxon>
        <taxon>Metazoa</taxon>
        <taxon>Chordata</taxon>
        <taxon>Craniata</taxon>
        <taxon>Vertebrata</taxon>
        <taxon>Euteleostomi</taxon>
        <taxon>Actinopterygii</taxon>
        <taxon>Neopterygii</taxon>
        <taxon>Teleostei</taxon>
        <taxon>Anguilliformes</taxon>
        <taxon>Anguillidae</taxon>
        <taxon>Anguilla</taxon>
    </lineage>
</organism>
<accession>A0A0E9TFL3</accession>
<evidence type="ECO:0000256" key="1">
    <source>
        <dbReference type="SAM" id="MobiDB-lite"/>
    </source>
</evidence>